<name>A0A4R6V7V5_9PAST</name>
<dbReference type="OrthoDB" id="9798676at2"/>
<organism evidence="2 3">
    <name type="scientific">Mesocricetibacter intestinalis</name>
    <dbReference type="NCBI Taxonomy" id="1521930"/>
    <lineage>
        <taxon>Bacteria</taxon>
        <taxon>Pseudomonadati</taxon>
        <taxon>Pseudomonadota</taxon>
        <taxon>Gammaproteobacteria</taxon>
        <taxon>Pasteurellales</taxon>
        <taxon>Pasteurellaceae</taxon>
        <taxon>Mesocricetibacter</taxon>
    </lineage>
</organism>
<dbReference type="SUPFAM" id="SSF53901">
    <property type="entry name" value="Thiolase-like"/>
    <property type="match status" value="1"/>
</dbReference>
<dbReference type="EMBL" id="SNYQ01000004">
    <property type="protein sequence ID" value="TDQ57686.1"/>
    <property type="molecule type" value="Genomic_DNA"/>
</dbReference>
<dbReference type="Proteomes" id="UP000295657">
    <property type="component" value="Unassembled WGS sequence"/>
</dbReference>
<evidence type="ECO:0000313" key="3">
    <source>
        <dbReference type="Proteomes" id="UP000295657"/>
    </source>
</evidence>
<dbReference type="GO" id="GO:0016746">
    <property type="term" value="F:acyltransferase activity"/>
    <property type="evidence" value="ECO:0007669"/>
    <property type="project" value="InterPro"/>
</dbReference>
<keyword evidence="3" id="KW-1185">Reference proteome</keyword>
<dbReference type="InterPro" id="IPR016039">
    <property type="entry name" value="Thiolase-like"/>
</dbReference>
<gene>
    <name evidence="2" type="ORF">EDC45_1333</name>
</gene>
<evidence type="ECO:0000259" key="1">
    <source>
        <dbReference type="Pfam" id="PF13723"/>
    </source>
</evidence>
<reference evidence="2 3" key="1">
    <citation type="submission" date="2019-03" db="EMBL/GenBank/DDBJ databases">
        <title>Genomic Encyclopedia of Type Strains, Phase IV (KMG-IV): sequencing the most valuable type-strain genomes for metagenomic binning, comparative biology and taxonomic classification.</title>
        <authorList>
            <person name="Goeker M."/>
        </authorList>
    </citation>
    <scope>NUCLEOTIDE SEQUENCE [LARGE SCALE GENOMIC DNA]</scope>
    <source>
        <strain evidence="2 3">DSM 28403</strain>
    </source>
</reference>
<dbReference type="RefSeq" id="WP_133544731.1">
    <property type="nucleotide sequence ID" value="NZ_SNYQ01000004.1"/>
</dbReference>
<sequence length="252" mass="28642">MRAQGAADSKICDLSFRVAAWNMVCDKLISPEDWKAGPAHWIRAAEQWQDFSPCLDFLAPLKRRRLSQPARLFFAAAWPLSEQLQNIPVVYASLNGEINRNFALWLSLLREGDISPTSFSLSVHNALIGQWSELRGVRQEMTALTARRDSFESAITEACLLLNEGHRRVLTVIAESPLSPLYNVKGAERQPFSYALAMLIEGGEEYRLALHCGDYRDGETDNALNWVRNQYLQEKTWKTPGSAGNHWQWYKS</sequence>
<accession>A0A4R6V7V5</accession>
<dbReference type="AlphaFoldDB" id="A0A4R6V7V5"/>
<protein>
    <submittedName>
        <fullName evidence="2">Beta-ketoacyl synthase-like protein</fullName>
    </submittedName>
</protein>
<dbReference type="Pfam" id="PF13723">
    <property type="entry name" value="Ketoacyl-synt_2"/>
    <property type="match status" value="1"/>
</dbReference>
<comment type="caution">
    <text evidence="2">The sequence shown here is derived from an EMBL/GenBank/DDBJ whole genome shotgun (WGS) entry which is preliminary data.</text>
</comment>
<evidence type="ECO:0000313" key="2">
    <source>
        <dbReference type="EMBL" id="TDQ57686.1"/>
    </source>
</evidence>
<dbReference type="InterPro" id="IPR014030">
    <property type="entry name" value="Ketoacyl_synth_N"/>
</dbReference>
<feature type="domain" description="Beta-ketoacyl synthase-like N-terminal" evidence="1">
    <location>
        <begin position="41"/>
        <end position="249"/>
    </location>
</feature>
<proteinExistence type="predicted"/>